<protein>
    <submittedName>
        <fullName evidence="3">General secretion pathway protein I</fullName>
    </submittedName>
</protein>
<gene>
    <name evidence="3" type="ORF">ERS137965_01749</name>
    <name evidence="4" type="ORF">ERS137966_02600</name>
</gene>
<keyword evidence="5" id="KW-1185">Reference proteome</keyword>
<name>A0A0T9TT17_YERAL</name>
<dbReference type="GO" id="GO:0016020">
    <property type="term" value="C:membrane"/>
    <property type="evidence" value="ECO:0007669"/>
    <property type="project" value="UniProtKB-SubCell"/>
</dbReference>
<dbReference type="Proteomes" id="UP000038647">
    <property type="component" value="Unassembled WGS sequence"/>
</dbReference>
<dbReference type="InterPro" id="IPR003413">
    <property type="entry name" value="T2SS_GspI_C"/>
</dbReference>
<dbReference type="STRING" id="1453495.AT01_1665"/>
<dbReference type="GO" id="GO:0015627">
    <property type="term" value="C:type II protein secretion system complex"/>
    <property type="evidence" value="ECO:0007669"/>
    <property type="project" value="InterPro"/>
</dbReference>
<dbReference type="AlphaFoldDB" id="A0A0T9TT17"/>
<dbReference type="SUPFAM" id="SSF54523">
    <property type="entry name" value="Pili subunits"/>
    <property type="match status" value="1"/>
</dbReference>
<dbReference type="GO" id="GO:0015628">
    <property type="term" value="P:protein secretion by the type II secretion system"/>
    <property type="evidence" value="ECO:0007669"/>
    <property type="project" value="InterPro"/>
</dbReference>
<accession>A0A0T9TT17</accession>
<dbReference type="EMBL" id="CQEH01000011">
    <property type="protein sequence ID" value="CNL22116.1"/>
    <property type="molecule type" value="Genomic_DNA"/>
</dbReference>
<dbReference type="Gene3D" id="3.30.1300.30">
    <property type="entry name" value="GSPII I/J protein-like"/>
    <property type="match status" value="1"/>
</dbReference>
<comment type="subcellular location">
    <subcellularLocation>
        <location evidence="1">Membrane</location>
    </subcellularLocation>
</comment>
<evidence type="ECO:0000313" key="6">
    <source>
        <dbReference type="Proteomes" id="UP000041595"/>
    </source>
</evidence>
<evidence type="ECO:0000313" key="4">
    <source>
        <dbReference type="EMBL" id="CNL22116.1"/>
    </source>
</evidence>
<organism evidence="3 6">
    <name type="scientific">Yersinia aldovae</name>
    <dbReference type="NCBI Taxonomy" id="29483"/>
    <lineage>
        <taxon>Bacteria</taxon>
        <taxon>Pseudomonadati</taxon>
        <taxon>Pseudomonadota</taxon>
        <taxon>Gammaproteobacteria</taxon>
        <taxon>Enterobacterales</taxon>
        <taxon>Yersiniaceae</taxon>
        <taxon>Yersinia</taxon>
    </lineage>
</organism>
<reference evidence="3 6" key="1">
    <citation type="submission" date="2015-03" db="EMBL/GenBank/DDBJ databases">
        <authorList>
            <person name="Murphy D."/>
        </authorList>
    </citation>
    <scope>NUCLEOTIDE SEQUENCE [LARGE SCALE GENOMIC DNA]</scope>
    <source>
        <strain evidence="3 6">IP06005</strain>
    </source>
</reference>
<proteinExistence type="predicted"/>
<evidence type="ECO:0000313" key="5">
    <source>
        <dbReference type="Proteomes" id="UP000038647"/>
    </source>
</evidence>
<dbReference type="Pfam" id="PF02501">
    <property type="entry name" value="T2SSI"/>
    <property type="match status" value="1"/>
</dbReference>
<sequence length="96" mass="11227">MYVVNEQLIMVRNLDKKMICYWGADNILTEMKINGVRQSGEWLKGRESMANRQWYWQSKEAISHNEKIGIIIIEVREYEGDVPPCSSLMGYRVIDG</sequence>
<reference evidence="4 5" key="2">
    <citation type="submission" date="2015-03" db="EMBL/GenBank/DDBJ databases">
        <authorList>
            <consortium name="Pathogen Informatics"/>
            <person name="Murphy D."/>
        </authorList>
    </citation>
    <scope>NUCLEOTIDE SEQUENCE [LARGE SCALE GENOMIC DNA]</scope>
    <source>
        <strain evidence="4 5">IP08791</strain>
    </source>
</reference>
<dbReference type="EMBL" id="CQEJ01000008">
    <property type="protein sequence ID" value="CNL00631.1"/>
    <property type="molecule type" value="Genomic_DNA"/>
</dbReference>
<dbReference type="InterPro" id="IPR045584">
    <property type="entry name" value="Pilin-like"/>
</dbReference>
<evidence type="ECO:0000256" key="1">
    <source>
        <dbReference type="ARBA" id="ARBA00004370"/>
    </source>
</evidence>
<evidence type="ECO:0000259" key="2">
    <source>
        <dbReference type="Pfam" id="PF02501"/>
    </source>
</evidence>
<dbReference type="Proteomes" id="UP000041595">
    <property type="component" value="Unassembled WGS sequence"/>
</dbReference>
<evidence type="ECO:0000313" key="3">
    <source>
        <dbReference type="EMBL" id="CNL00631.1"/>
    </source>
</evidence>
<feature type="domain" description="Type II secretion system protein GspI C-terminal" evidence="2">
    <location>
        <begin position="14"/>
        <end position="80"/>
    </location>
</feature>